<evidence type="ECO:0000313" key="3">
    <source>
        <dbReference type="Proteomes" id="UP000645828"/>
    </source>
</evidence>
<accession>A0A811Y200</accession>
<reference evidence="2" key="1">
    <citation type="submission" date="2020-12" db="EMBL/GenBank/DDBJ databases">
        <authorList>
            <consortium name="Molecular Ecology Group"/>
        </authorList>
    </citation>
    <scope>NUCLEOTIDE SEQUENCE</scope>
    <source>
        <strain evidence="2">TBG_1078</strain>
    </source>
</reference>
<proteinExistence type="predicted"/>
<gene>
    <name evidence="2" type="ORF">NYPRO_LOCUS2430</name>
</gene>
<evidence type="ECO:0000256" key="1">
    <source>
        <dbReference type="SAM" id="MobiDB-lite"/>
    </source>
</evidence>
<feature type="region of interest" description="Disordered" evidence="1">
    <location>
        <begin position="121"/>
        <end position="142"/>
    </location>
</feature>
<organism evidence="2 3">
    <name type="scientific">Nyctereutes procyonoides</name>
    <name type="common">Raccoon dog</name>
    <name type="synonym">Canis procyonoides</name>
    <dbReference type="NCBI Taxonomy" id="34880"/>
    <lineage>
        <taxon>Eukaryota</taxon>
        <taxon>Metazoa</taxon>
        <taxon>Chordata</taxon>
        <taxon>Craniata</taxon>
        <taxon>Vertebrata</taxon>
        <taxon>Euteleostomi</taxon>
        <taxon>Mammalia</taxon>
        <taxon>Eutheria</taxon>
        <taxon>Laurasiatheria</taxon>
        <taxon>Carnivora</taxon>
        <taxon>Caniformia</taxon>
        <taxon>Canidae</taxon>
        <taxon>Nyctereutes</taxon>
    </lineage>
</organism>
<dbReference type="AlphaFoldDB" id="A0A811Y200"/>
<feature type="compositionally biased region" description="Polar residues" evidence="1">
    <location>
        <begin position="11"/>
        <end position="27"/>
    </location>
</feature>
<comment type="caution">
    <text evidence="2">The sequence shown here is derived from an EMBL/GenBank/DDBJ whole genome shotgun (WGS) entry which is preliminary data.</text>
</comment>
<feature type="compositionally biased region" description="Pro residues" evidence="1">
    <location>
        <begin position="122"/>
        <end position="137"/>
    </location>
</feature>
<name>A0A811Y200_NYCPR</name>
<sequence length="232" mass="25293">MQRQDVAPWAASSSHRMTQAPPVTSGSRFRLGGAWESTDASPRPHWGQDRPRRTLERLCAPGFPGNLVPRRAPPCCPPGLGPHGCQARAWTPDRGLEPALSLRWASWVRVLASRGKRRVVPLLPPPPTEPHGEPTPPTSVQGSWQHLGLCARVAPHWDSLPRDTRSTTASQTLAIRAHLRPPSRGSPHASIQGLSEAKARACSAATQGAMFDSLWTFQARGLWTWLVGPLPK</sequence>
<protein>
    <submittedName>
        <fullName evidence="2">(raccoon dog) hypothetical protein</fullName>
    </submittedName>
</protein>
<evidence type="ECO:0000313" key="2">
    <source>
        <dbReference type="EMBL" id="CAD7669636.1"/>
    </source>
</evidence>
<dbReference type="Proteomes" id="UP000645828">
    <property type="component" value="Unassembled WGS sequence"/>
</dbReference>
<keyword evidence="3" id="KW-1185">Reference proteome</keyword>
<dbReference type="EMBL" id="CAJHUB010000653">
    <property type="protein sequence ID" value="CAD7669636.1"/>
    <property type="molecule type" value="Genomic_DNA"/>
</dbReference>
<feature type="region of interest" description="Disordered" evidence="1">
    <location>
        <begin position="1"/>
        <end position="51"/>
    </location>
</feature>